<dbReference type="Pfam" id="PF08282">
    <property type="entry name" value="Hydrolase_3"/>
    <property type="match status" value="1"/>
</dbReference>
<dbReference type="SUPFAM" id="SSF56784">
    <property type="entry name" value="HAD-like"/>
    <property type="match status" value="1"/>
</dbReference>
<proteinExistence type="predicted"/>
<reference evidence="2 3" key="1">
    <citation type="submission" date="2017-09" db="EMBL/GenBank/DDBJ databases">
        <authorList>
            <person name="Lee N."/>
            <person name="Cho B.-K."/>
        </authorList>
    </citation>
    <scope>NUCLEOTIDE SEQUENCE [LARGE SCALE GENOMIC DNA]</scope>
    <source>
        <strain evidence="2 3">ATCC 12769</strain>
    </source>
</reference>
<dbReference type="InterPro" id="IPR023214">
    <property type="entry name" value="HAD_sf"/>
</dbReference>
<keyword evidence="3" id="KW-1185">Reference proteome</keyword>
<dbReference type="PANTHER" id="PTHR10000">
    <property type="entry name" value="PHOSPHOSERINE PHOSPHATASE"/>
    <property type="match status" value="1"/>
</dbReference>
<organism evidence="2 3">
    <name type="scientific">Streptomyces nitrosporeus</name>
    <dbReference type="NCBI Taxonomy" id="28894"/>
    <lineage>
        <taxon>Bacteria</taxon>
        <taxon>Bacillati</taxon>
        <taxon>Actinomycetota</taxon>
        <taxon>Actinomycetes</taxon>
        <taxon>Kitasatosporales</taxon>
        <taxon>Streptomycetaceae</taxon>
        <taxon>Streptomyces</taxon>
    </lineage>
</organism>
<dbReference type="Gene3D" id="3.40.50.1000">
    <property type="entry name" value="HAD superfamily/HAD-like"/>
    <property type="match status" value="1"/>
</dbReference>
<dbReference type="EMBL" id="CP023702">
    <property type="protein sequence ID" value="QEU75258.1"/>
    <property type="molecule type" value="Genomic_DNA"/>
</dbReference>
<evidence type="ECO:0008006" key="4">
    <source>
        <dbReference type="Google" id="ProtNLM"/>
    </source>
</evidence>
<accession>A0A5J6FFM6</accession>
<feature type="region of interest" description="Disordered" evidence="1">
    <location>
        <begin position="1"/>
        <end position="31"/>
    </location>
</feature>
<dbReference type="PANTHER" id="PTHR10000:SF8">
    <property type="entry name" value="HAD SUPERFAMILY HYDROLASE-LIKE, TYPE 3"/>
    <property type="match status" value="1"/>
</dbReference>
<feature type="compositionally biased region" description="Pro residues" evidence="1">
    <location>
        <begin position="1"/>
        <end position="10"/>
    </location>
</feature>
<dbReference type="GO" id="GO:0005829">
    <property type="term" value="C:cytosol"/>
    <property type="evidence" value="ECO:0007669"/>
    <property type="project" value="TreeGrafter"/>
</dbReference>
<dbReference type="KEGG" id="snk:CP967_27700"/>
<evidence type="ECO:0000313" key="2">
    <source>
        <dbReference type="EMBL" id="QEU75258.1"/>
    </source>
</evidence>
<evidence type="ECO:0000313" key="3">
    <source>
        <dbReference type="Proteomes" id="UP000326178"/>
    </source>
</evidence>
<dbReference type="OrthoDB" id="3180855at2"/>
<dbReference type="AlphaFoldDB" id="A0A5J6FFM6"/>
<dbReference type="Gene3D" id="3.30.1240.10">
    <property type="match status" value="1"/>
</dbReference>
<sequence length="303" mass="32148">MGHPIPPLGPHLPGARRGGGRPHPRGARVTTPPALPRLLAVDLDGTLLRSDFSVSPRTRRAVAAAQADGIETVFVTVRHAAAIEYIVEALGLSGEAVCCGGAGLWRIPSMELTEAYLIDTETARETAARVKRALPDARIGWMLPDRRVGYAPDYPEPLLIGESFRQDPAALDTPVLKLFAVSPRLREITTGEVEGFLGGLVDVSHHNSGVIDLVVPGVSKIVALEKLCAARGVTPAEVIAFGDARTDLEMIRWAGRGVFMGNAEPALHAEADLIAPSNDEDGVAAVLERLLADPSTVPVKVSR</sequence>
<name>A0A5J6FFM6_9ACTN</name>
<dbReference type="GO" id="GO:0016791">
    <property type="term" value="F:phosphatase activity"/>
    <property type="evidence" value="ECO:0007669"/>
    <property type="project" value="TreeGrafter"/>
</dbReference>
<dbReference type="Proteomes" id="UP000326178">
    <property type="component" value="Chromosome"/>
</dbReference>
<evidence type="ECO:0000256" key="1">
    <source>
        <dbReference type="SAM" id="MobiDB-lite"/>
    </source>
</evidence>
<dbReference type="GO" id="GO:0000287">
    <property type="term" value="F:magnesium ion binding"/>
    <property type="evidence" value="ECO:0007669"/>
    <property type="project" value="TreeGrafter"/>
</dbReference>
<protein>
    <recommendedName>
        <fullName evidence="4">HAD family phosphatase</fullName>
    </recommendedName>
</protein>
<dbReference type="InterPro" id="IPR036412">
    <property type="entry name" value="HAD-like_sf"/>
</dbReference>
<gene>
    <name evidence="2" type="ORF">CP967_27700</name>
</gene>